<dbReference type="KEGG" id="ttf:THTE_3299"/>
<organism evidence="1 2">
    <name type="scientific">Thermogutta terrifontis</name>
    <dbReference type="NCBI Taxonomy" id="1331910"/>
    <lineage>
        <taxon>Bacteria</taxon>
        <taxon>Pseudomonadati</taxon>
        <taxon>Planctomycetota</taxon>
        <taxon>Planctomycetia</taxon>
        <taxon>Pirellulales</taxon>
        <taxon>Thermoguttaceae</taxon>
        <taxon>Thermogutta</taxon>
    </lineage>
</organism>
<evidence type="ECO:0000313" key="2">
    <source>
        <dbReference type="Proteomes" id="UP000215086"/>
    </source>
</evidence>
<dbReference type="Proteomes" id="UP000215086">
    <property type="component" value="Chromosome"/>
</dbReference>
<accession>A0A286RIV5</accession>
<name>A0A286RIV5_9BACT</name>
<sequence length="63" mass="6951">MRGEFFPTGDPDHSSCASGEDFSNLADFFSIQWTGKPADSFSLSRTLNVRVLYFLGGKLCQTP</sequence>
<evidence type="ECO:0000313" key="1">
    <source>
        <dbReference type="EMBL" id="ASV75901.1"/>
    </source>
</evidence>
<gene>
    <name evidence="1" type="ORF">THTE_3299</name>
</gene>
<keyword evidence="2" id="KW-1185">Reference proteome</keyword>
<dbReference type="AlphaFoldDB" id="A0A286RIV5"/>
<reference evidence="1 2" key="1">
    <citation type="journal article" name="Front. Microbiol.">
        <title>Sugar Metabolism of the First Thermophilic Planctomycete Thermogutta terrifontis: Comparative Genomic and Transcriptomic Approaches.</title>
        <authorList>
            <person name="Elcheninov A.G."/>
            <person name="Menzel P."/>
            <person name="Gudbergsdottir S.R."/>
            <person name="Slesarev A.I."/>
            <person name="Kadnikov V.V."/>
            <person name="Krogh A."/>
            <person name="Bonch-Osmolovskaya E.A."/>
            <person name="Peng X."/>
            <person name="Kublanov I.V."/>
        </authorList>
    </citation>
    <scope>NUCLEOTIDE SEQUENCE [LARGE SCALE GENOMIC DNA]</scope>
    <source>
        <strain evidence="1 2">R1</strain>
    </source>
</reference>
<dbReference type="EMBL" id="CP018477">
    <property type="protein sequence ID" value="ASV75901.1"/>
    <property type="molecule type" value="Genomic_DNA"/>
</dbReference>
<proteinExistence type="predicted"/>
<protein>
    <submittedName>
        <fullName evidence="1">Uncharacterized protein</fullName>
    </submittedName>
</protein>